<accession>A0A6N3SUW4</accession>
<proteinExistence type="inferred from homology"/>
<feature type="transmembrane region" description="Helical" evidence="10">
    <location>
        <begin position="150"/>
        <end position="172"/>
    </location>
</feature>
<comment type="similarity">
    <text evidence="2">Belongs to the ABC-2 integral membrane protein family.</text>
</comment>
<dbReference type="Pfam" id="PF01061">
    <property type="entry name" value="ABC2_membrane"/>
    <property type="match status" value="1"/>
</dbReference>
<feature type="transmembrane region" description="Helical" evidence="10">
    <location>
        <begin position="42"/>
        <end position="63"/>
    </location>
</feature>
<feature type="domain" description="ABC-2 type transporter transmembrane" evidence="11">
    <location>
        <begin position="23"/>
        <end position="230"/>
    </location>
</feature>
<dbReference type="InterPro" id="IPR013525">
    <property type="entry name" value="ABC2_TM"/>
</dbReference>
<keyword evidence="8" id="KW-0625">Polysaccharide transport</keyword>
<name>A0A0D6NIT2_9PROT</name>
<dbReference type="PANTHER" id="PTHR30413">
    <property type="entry name" value="INNER MEMBRANE TRANSPORT PERMEASE"/>
    <property type="match status" value="1"/>
</dbReference>
<dbReference type="GeneID" id="76204105"/>
<evidence type="ECO:0000313" key="12">
    <source>
        <dbReference type="EMBL" id="GAN65949.1"/>
    </source>
</evidence>
<dbReference type="GO" id="GO:0015774">
    <property type="term" value="P:polysaccharide transport"/>
    <property type="evidence" value="ECO:0007669"/>
    <property type="project" value="UniProtKB-KW"/>
</dbReference>
<dbReference type="PANTHER" id="PTHR30413:SF10">
    <property type="entry name" value="CAPSULE POLYSACCHARIDE EXPORT INNER-MEMBRANE PROTEIN CTRC"/>
    <property type="match status" value="1"/>
</dbReference>
<evidence type="ECO:0000259" key="11">
    <source>
        <dbReference type="Pfam" id="PF01061"/>
    </source>
</evidence>
<dbReference type="GO" id="GO:0015920">
    <property type="term" value="P:lipopolysaccharide transport"/>
    <property type="evidence" value="ECO:0007669"/>
    <property type="project" value="TreeGrafter"/>
</dbReference>
<evidence type="ECO:0000256" key="1">
    <source>
        <dbReference type="ARBA" id="ARBA00004651"/>
    </source>
</evidence>
<dbReference type="RefSeq" id="WP_048840988.1">
    <property type="nucleotide sequence ID" value="NZ_BAMX01000014.1"/>
</dbReference>
<feature type="transmembrane region" description="Helical" evidence="10">
    <location>
        <begin position="184"/>
        <end position="207"/>
    </location>
</feature>
<keyword evidence="7 10" id="KW-1133">Transmembrane helix</keyword>
<accession>A0A0D6NIT2</accession>
<organism evidence="12 13">
    <name type="scientific">Acetobacter orientalis</name>
    <dbReference type="NCBI Taxonomy" id="146474"/>
    <lineage>
        <taxon>Bacteria</taxon>
        <taxon>Pseudomonadati</taxon>
        <taxon>Pseudomonadota</taxon>
        <taxon>Alphaproteobacteria</taxon>
        <taxon>Acetobacterales</taxon>
        <taxon>Acetobacteraceae</taxon>
        <taxon>Acetobacter</taxon>
    </lineage>
</organism>
<dbReference type="Proteomes" id="UP000032670">
    <property type="component" value="Unassembled WGS sequence"/>
</dbReference>
<protein>
    <submittedName>
        <fullName evidence="12">ABC transporter capsular polysaccharide export transmembrane protein</fullName>
    </submittedName>
</protein>
<comment type="subcellular location">
    <subcellularLocation>
        <location evidence="1">Cell membrane</location>
        <topology evidence="1">Multi-pass membrane protein</topology>
    </subcellularLocation>
</comment>
<keyword evidence="5" id="KW-0762">Sugar transport</keyword>
<evidence type="ECO:0000256" key="10">
    <source>
        <dbReference type="SAM" id="Phobius"/>
    </source>
</evidence>
<keyword evidence="4" id="KW-1003">Cell membrane</keyword>
<keyword evidence="9 10" id="KW-0472">Membrane</keyword>
<evidence type="ECO:0000313" key="13">
    <source>
        <dbReference type="Proteomes" id="UP000032670"/>
    </source>
</evidence>
<dbReference type="GO" id="GO:0140359">
    <property type="term" value="F:ABC-type transporter activity"/>
    <property type="evidence" value="ECO:0007669"/>
    <property type="project" value="InterPro"/>
</dbReference>
<dbReference type="STRING" id="1231341.Abor_014_114"/>
<dbReference type="PRINTS" id="PR00164">
    <property type="entry name" value="ABC2TRNSPORT"/>
</dbReference>
<evidence type="ECO:0000256" key="8">
    <source>
        <dbReference type="ARBA" id="ARBA00023047"/>
    </source>
</evidence>
<evidence type="ECO:0000256" key="3">
    <source>
        <dbReference type="ARBA" id="ARBA00022448"/>
    </source>
</evidence>
<keyword evidence="13" id="KW-1185">Reference proteome</keyword>
<evidence type="ECO:0000256" key="6">
    <source>
        <dbReference type="ARBA" id="ARBA00022692"/>
    </source>
</evidence>
<evidence type="ECO:0000256" key="5">
    <source>
        <dbReference type="ARBA" id="ARBA00022597"/>
    </source>
</evidence>
<feature type="transmembrane region" description="Helical" evidence="10">
    <location>
        <begin position="69"/>
        <end position="87"/>
    </location>
</feature>
<evidence type="ECO:0000256" key="7">
    <source>
        <dbReference type="ARBA" id="ARBA00022989"/>
    </source>
</evidence>
<dbReference type="InterPro" id="IPR000412">
    <property type="entry name" value="ABC_2_transport"/>
</dbReference>
<gene>
    <name evidence="12" type="ORF">Abor_014_114</name>
</gene>
<evidence type="ECO:0000256" key="2">
    <source>
        <dbReference type="ARBA" id="ARBA00007783"/>
    </source>
</evidence>
<dbReference type="EMBL" id="BAMX01000014">
    <property type="protein sequence ID" value="GAN65949.1"/>
    <property type="molecule type" value="Genomic_DNA"/>
</dbReference>
<evidence type="ECO:0000256" key="9">
    <source>
        <dbReference type="ARBA" id="ARBA00023136"/>
    </source>
</evidence>
<keyword evidence="3" id="KW-0813">Transport</keyword>
<dbReference type="AlphaFoldDB" id="A0A0D6NIT2"/>
<sequence length="268" mass="30154">MTNATRKSSSSLWKCFILQYKVIHALILREIHTRYGRENIGFLWVIGEPILFCAGVTIVWTAIRPAREHGLGMTTLVVTGYLPLTMWRHCLGRAVKAYEANGSLLFHRQVTPFDIITARTFLEIIGTMMAAIVLHCGAIAFGYMKPPADYSLIFLGYFYQSVFCFATALLAASLSELSDLVEKIIGVFSYLSIPLSGAFIMVSWLPLKYQWILLLSPMANNTEIIRSGQFGIAARVRYDLFYDTWATLLALLIGIMVTANIRKHIEIV</sequence>
<feature type="transmembrane region" description="Helical" evidence="10">
    <location>
        <begin position="244"/>
        <end position="261"/>
    </location>
</feature>
<dbReference type="GO" id="GO:0043190">
    <property type="term" value="C:ATP-binding cassette (ABC) transporter complex"/>
    <property type="evidence" value="ECO:0007669"/>
    <property type="project" value="InterPro"/>
</dbReference>
<comment type="caution">
    <text evidence="12">The sequence shown here is derived from an EMBL/GenBank/DDBJ whole genome shotgun (WGS) entry which is preliminary data.</text>
</comment>
<reference evidence="12 13" key="1">
    <citation type="submission" date="2012-11" db="EMBL/GenBank/DDBJ databases">
        <title>Whole genome sequence of Acetobacter orientalis 21F-2.</title>
        <authorList>
            <person name="Azuma Y."/>
            <person name="Higashiura N."/>
            <person name="Hirakawa H."/>
            <person name="Matsushita K."/>
        </authorList>
    </citation>
    <scope>NUCLEOTIDE SEQUENCE [LARGE SCALE GENOMIC DNA]</scope>
    <source>
        <strain evidence="12 13">21F-2</strain>
    </source>
</reference>
<feature type="transmembrane region" description="Helical" evidence="10">
    <location>
        <begin position="121"/>
        <end position="144"/>
    </location>
</feature>
<keyword evidence="6 10" id="KW-0812">Transmembrane</keyword>
<evidence type="ECO:0000256" key="4">
    <source>
        <dbReference type="ARBA" id="ARBA00022475"/>
    </source>
</evidence>